<dbReference type="Proteomes" id="UP000070373">
    <property type="component" value="Unassembled WGS sequence"/>
</dbReference>
<gene>
    <name evidence="1" type="ORF">AKJ64_04350</name>
</gene>
<evidence type="ECO:0000313" key="1">
    <source>
        <dbReference type="EMBL" id="KXA91918.1"/>
    </source>
</evidence>
<name>A0A133UCM3_9EURY</name>
<comment type="caution">
    <text evidence="1">The sequence shown here is derived from an EMBL/GenBank/DDBJ whole genome shotgun (WGS) entry which is preliminary data.</text>
</comment>
<protein>
    <submittedName>
        <fullName evidence="1">Uncharacterized protein</fullName>
    </submittedName>
</protein>
<accession>A0A133UCM3</accession>
<sequence>MFFPTYLDVLDVSSSGTLATEIYHFFYIVFSALKDRLDSSVTKIFDPTIDTPFPCFFSCSCSESYTLDSPADKDVSSLFQFTTVKKVFLFDFNFLSSRKARLANFPKERQAKRLRWEKEVR</sequence>
<evidence type="ECO:0000313" key="2">
    <source>
        <dbReference type="Proteomes" id="UP000070373"/>
    </source>
</evidence>
<proteinExistence type="predicted"/>
<reference evidence="1 2" key="1">
    <citation type="journal article" date="2016" name="Sci. Rep.">
        <title>Metabolic traits of an uncultured archaeal lineage -MSBL1- from brine pools of the Red Sea.</title>
        <authorList>
            <person name="Mwirichia R."/>
            <person name="Alam I."/>
            <person name="Rashid M."/>
            <person name="Vinu M."/>
            <person name="Ba-Alawi W."/>
            <person name="Anthony Kamau A."/>
            <person name="Kamanda Ngugi D."/>
            <person name="Goker M."/>
            <person name="Klenk H.P."/>
            <person name="Bajic V."/>
            <person name="Stingl U."/>
        </authorList>
    </citation>
    <scope>NUCLEOTIDE SEQUENCE [LARGE SCALE GENOMIC DNA]</scope>
    <source>
        <strain evidence="1">SCGC-AAA259E17</strain>
    </source>
</reference>
<organism evidence="1 2">
    <name type="scientific">candidate division MSBL1 archaeon SCGC-AAA259E17</name>
    <dbReference type="NCBI Taxonomy" id="1698263"/>
    <lineage>
        <taxon>Archaea</taxon>
        <taxon>Methanobacteriati</taxon>
        <taxon>Methanobacteriota</taxon>
        <taxon>candidate division MSBL1</taxon>
    </lineage>
</organism>
<dbReference type="EMBL" id="LHXN01000093">
    <property type="protein sequence ID" value="KXA91918.1"/>
    <property type="molecule type" value="Genomic_DNA"/>
</dbReference>
<keyword evidence="2" id="KW-1185">Reference proteome</keyword>
<dbReference type="AlphaFoldDB" id="A0A133UCM3"/>